<accession>A0A7S5R5A6</accession>
<sequence length="128" mass="14564">MTDPALRMLEEHGVNLRRITAWTRAYNAFVMGGSCHYALASDFECDYPVHLGKGFYGALIHGPNEITRVAELTSGAIVGDTLEEVMKDIEACEHRQIMIDQIDDGKAFLERTRQSVDNDEFWKRTTKR</sequence>
<name>A0A7S5R5A6_9CAUD</name>
<gene>
    <name evidence="1" type="ORF">EVB93_150</name>
</gene>
<proteinExistence type="predicted"/>
<dbReference type="Proteomes" id="UP000629603">
    <property type="component" value="Segment"/>
</dbReference>
<organism evidence="1 2">
    <name type="scientific">Rhizobium phage RHph_TM30</name>
    <dbReference type="NCBI Taxonomy" id="2509764"/>
    <lineage>
        <taxon>Viruses</taxon>
        <taxon>Duplodnaviria</taxon>
        <taxon>Heunggongvirae</taxon>
        <taxon>Uroviricota</taxon>
        <taxon>Caudoviricetes</taxon>
        <taxon>Kleczkowskaviridae</taxon>
        <taxon>Cuauhnahuacvirus</taxon>
        <taxon>Cuauhnahuacvirus TM30</taxon>
    </lineage>
</organism>
<reference evidence="1 2" key="1">
    <citation type="submission" date="2020-01" db="EMBL/GenBank/DDBJ databases">
        <title>Patterns of diversity and host range of bacteriophage communities associated with bean-nodulatin bacteria.</title>
        <authorList>
            <person name="Vann Cauwenberghe J."/>
            <person name="Santamaria R.I."/>
            <person name="Bustos P."/>
            <person name="Juarez S."/>
            <person name="Gonzalez V."/>
        </authorList>
    </citation>
    <scope>NUCLEOTIDE SEQUENCE [LARGE SCALE GENOMIC DNA]</scope>
</reference>
<protein>
    <submittedName>
        <fullName evidence="1">Uncharacterized protein</fullName>
    </submittedName>
</protein>
<evidence type="ECO:0000313" key="2">
    <source>
        <dbReference type="Proteomes" id="UP000629603"/>
    </source>
</evidence>
<dbReference type="EMBL" id="MN988521">
    <property type="protein sequence ID" value="QIG71257.1"/>
    <property type="molecule type" value="Genomic_DNA"/>
</dbReference>
<dbReference type="PROSITE" id="PS51257">
    <property type="entry name" value="PROKAR_LIPOPROTEIN"/>
    <property type="match status" value="1"/>
</dbReference>
<keyword evidence="2" id="KW-1185">Reference proteome</keyword>
<evidence type="ECO:0000313" key="1">
    <source>
        <dbReference type="EMBL" id="QIG71257.1"/>
    </source>
</evidence>